<dbReference type="InterPro" id="IPR029071">
    <property type="entry name" value="Ubiquitin-like_domsf"/>
</dbReference>
<protein>
    <submittedName>
        <fullName evidence="3">RBD domain-containing protein</fullName>
    </submittedName>
</protein>
<dbReference type="SMART" id="SM00455">
    <property type="entry name" value="RBD"/>
    <property type="match status" value="1"/>
</dbReference>
<keyword evidence="4" id="KW-1185">Reference proteome</keyword>
<dbReference type="GO" id="GO:0007165">
    <property type="term" value="P:signal transduction"/>
    <property type="evidence" value="ECO:0007669"/>
    <property type="project" value="InterPro"/>
</dbReference>
<dbReference type="EnsemblMetazoa" id="CJA26514b.1">
    <property type="protein sequence ID" value="CJA26514b.1"/>
    <property type="gene ID" value="WBGene00182086"/>
</dbReference>
<evidence type="ECO:0000313" key="3">
    <source>
        <dbReference type="EnsemblMetazoa" id="CJA26514b.1"/>
    </source>
</evidence>
<proteinExistence type="predicted"/>
<feature type="domain" description="RBD" evidence="2">
    <location>
        <begin position="59"/>
        <end position="115"/>
    </location>
</feature>
<dbReference type="PROSITE" id="PS50898">
    <property type="entry name" value="RBD"/>
    <property type="match status" value="1"/>
</dbReference>
<evidence type="ECO:0000259" key="2">
    <source>
        <dbReference type="PROSITE" id="PS50898"/>
    </source>
</evidence>
<feature type="region of interest" description="Disordered" evidence="1">
    <location>
        <begin position="1"/>
        <end position="52"/>
    </location>
</feature>
<dbReference type="Proteomes" id="UP000005237">
    <property type="component" value="Unassembled WGS sequence"/>
</dbReference>
<dbReference type="Pfam" id="PF02196">
    <property type="entry name" value="RBD"/>
    <property type="match status" value="1"/>
</dbReference>
<reference evidence="3" key="2">
    <citation type="submission" date="2022-06" db="UniProtKB">
        <authorList>
            <consortium name="EnsemblMetazoa"/>
        </authorList>
    </citation>
    <scope>IDENTIFICATION</scope>
    <source>
        <strain evidence="3">DF5081</strain>
    </source>
</reference>
<sequence>MQKNVWEPTNITPTQDQASPMASPSTPQYPKHSDSLHSLSGGAGPNASGEREAPKFKYKMIMVHLPFDQHSRVEVRPCETARDAISKLLKKRNITPQLCHVNSSSDPKQEIIDLS</sequence>
<name>A0A8R1IEN5_CAEJA</name>
<feature type="compositionally biased region" description="Polar residues" evidence="1">
    <location>
        <begin position="1"/>
        <end position="28"/>
    </location>
</feature>
<dbReference type="AlphaFoldDB" id="A0A8R1IEN5"/>
<dbReference type="Gene3D" id="3.10.20.90">
    <property type="entry name" value="Phosphatidylinositol 3-kinase Catalytic Subunit, Chain A, domain 1"/>
    <property type="match status" value="1"/>
</dbReference>
<dbReference type="InterPro" id="IPR003116">
    <property type="entry name" value="RBD_dom"/>
</dbReference>
<evidence type="ECO:0000313" key="4">
    <source>
        <dbReference type="Proteomes" id="UP000005237"/>
    </source>
</evidence>
<evidence type="ECO:0000256" key="1">
    <source>
        <dbReference type="SAM" id="MobiDB-lite"/>
    </source>
</evidence>
<dbReference type="SUPFAM" id="SSF54236">
    <property type="entry name" value="Ubiquitin-like"/>
    <property type="match status" value="1"/>
</dbReference>
<accession>A0A8R1IEN5</accession>
<reference evidence="4" key="1">
    <citation type="submission" date="2010-08" db="EMBL/GenBank/DDBJ databases">
        <authorList>
            <consortium name="Caenorhabditis japonica Sequencing Consortium"/>
            <person name="Wilson R.K."/>
        </authorList>
    </citation>
    <scope>NUCLEOTIDE SEQUENCE [LARGE SCALE GENOMIC DNA]</scope>
    <source>
        <strain evidence="4">DF5081</strain>
    </source>
</reference>
<organism evidence="3 4">
    <name type="scientific">Caenorhabditis japonica</name>
    <dbReference type="NCBI Taxonomy" id="281687"/>
    <lineage>
        <taxon>Eukaryota</taxon>
        <taxon>Metazoa</taxon>
        <taxon>Ecdysozoa</taxon>
        <taxon>Nematoda</taxon>
        <taxon>Chromadorea</taxon>
        <taxon>Rhabditida</taxon>
        <taxon>Rhabditina</taxon>
        <taxon>Rhabditomorpha</taxon>
        <taxon>Rhabditoidea</taxon>
        <taxon>Rhabditidae</taxon>
        <taxon>Peloderinae</taxon>
        <taxon>Caenorhabditis</taxon>
    </lineage>
</organism>